<protein>
    <submittedName>
        <fullName evidence="1">Uncharacterized protein</fullName>
    </submittedName>
</protein>
<dbReference type="InParanoid" id="A0A0N1PFU2"/>
<reference evidence="1 2" key="1">
    <citation type="journal article" date="2015" name="Nat. Commun.">
        <title>Outbred genome sequencing and CRISPR/Cas9 gene editing in butterflies.</title>
        <authorList>
            <person name="Li X."/>
            <person name="Fan D."/>
            <person name="Zhang W."/>
            <person name="Liu G."/>
            <person name="Zhang L."/>
            <person name="Zhao L."/>
            <person name="Fang X."/>
            <person name="Chen L."/>
            <person name="Dong Y."/>
            <person name="Chen Y."/>
            <person name="Ding Y."/>
            <person name="Zhao R."/>
            <person name="Feng M."/>
            <person name="Zhu Y."/>
            <person name="Feng Y."/>
            <person name="Jiang X."/>
            <person name="Zhu D."/>
            <person name="Xiang H."/>
            <person name="Feng X."/>
            <person name="Li S."/>
            <person name="Wang J."/>
            <person name="Zhang G."/>
            <person name="Kronforst M.R."/>
            <person name="Wang W."/>
        </authorList>
    </citation>
    <scope>NUCLEOTIDE SEQUENCE [LARGE SCALE GENOMIC DNA]</scope>
    <source>
        <strain evidence="1">Ya'a_city_454_Pm</strain>
        <tissue evidence="1">Whole body</tissue>
    </source>
</reference>
<dbReference type="EMBL" id="KQ460847">
    <property type="protein sequence ID" value="KPJ11967.1"/>
    <property type="molecule type" value="Genomic_DNA"/>
</dbReference>
<gene>
    <name evidence="1" type="ORF">RR48_03570</name>
</gene>
<proteinExistence type="predicted"/>
<sequence>MPEGEPISIGPAIVHPDISGGPAFVDDFEPIAIGPAIINDPIAPAPTKPVVQIIININEQGQVVGSPVVVKPEEGPAPVAVVDDAAEPVIVVDAPPAVIGNPVIPAPVITLPEDLN</sequence>
<dbReference type="AlphaFoldDB" id="A0A0N1PFU2"/>
<organism evidence="1 2">
    <name type="scientific">Papilio machaon</name>
    <name type="common">Old World swallowtail butterfly</name>
    <dbReference type="NCBI Taxonomy" id="76193"/>
    <lineage>
        <taxon>Eukaryota</taxon>
        <taxon>Metazoa</taxon>
        <taxon>Ecdysozoa</taxon>
        <taxon>Arthropoda</taxon>
        <taxon>Hexapoda</taxon>
        <taxon>Insecta</taxon>
        <taxon>Pterygota</taxon>
        <taxon>Neoptera</taxon>
        <taxon>Endopterygota</taxon>
        <taxon>Lepidoptera</taxon>
        <taxon>Glossata</taxon>
        <taxon>Ditrysia</taxon>
        <taxon>Papilionoidea</taxon>
        <taxon>Papilionidae</taxon>
        <taxon>Papilioninae</taxon>
        <taxon>Papilio</taxon>
    </lineage>
</organism>
<keyword evidence="2" id="KW-1185">Reference proteome</keyword>
<name>A0A0N1PFU2_PAPMA</name>
<accession>A0A0N1PFU2</accession>
<evidence type="ECO:0000313" key="1">
    <source>
        <dbReference type="EMBL" id="KPJ11967.1"/>
    </source>
</evidence>
<dbReference type="Proteomes" id="UP000053240">
    <property type="component" value="Unassembled WGS sequence"/>
</dbReference>
<evidence type="ECO:0000313" key="2">
    <source>
        <dbReference type="Proteomes" id="UP000053240"/>
    </source>
</evidence>